<accession>A0A0C3NGD1</accession>
<dbReference type="HOGENOM" id="CLU_000288_6_0_1"/>
<reference evidence="4" key="2">
    <citation type="submission" date="2015-01" db="EMBL/GenBank/DDBJ databases">
        <title>Evolutionary Origins and Diversification of the Mycorrhizal Mutualists.</title>
        <authorList>
            <consortium name="DOE Joint Genome Institute"/>
            <consortium name="Mycorrhizal Genomics Consortium"/>
            <person name="Kohler A."/>
            <person name="Kuo A."/>
            <person name="Nagy L.G."/>
            <person name="Floudas D."/>
            <person name="Copeland A."/>
            <person name="Barry K.W."/>
            <person name="Cichocki N."/>
            <person name="Veneault-Fourrey C."/>
            <person name="LaButti K."/>
            <person name="Lindquist E.A."/>
            <person name="Lipzen A."/>
            <person name="Lundell T."/>
            <person name="Morin E."/>
            <person name="Murat C."/>
            <person name="Riley R."/>
            <person name="Ohm R."/>
            <person name="Sun H."/>
            <person name="Tunlid A."/>
            <person name="Henrissat B."/>
            <person name="Grigoriev I.V."/>
            <person name="Hibbett D.S."/>
            <person name="Martin F."/>
        </authorList>
    </citation>
    <scope>NUCLEOTIDE SEQUENCE [LARGE SCALE GENOMIC DNA]</scope>
    <source>
        <strain evidence="4">Marx 270</strain>
    </source>
</reference>
<dbReference type="InterPro" id="IPR056884">
    <property type="entry name" value="NPHP3-like_N"/>
</dbReference>
<dbReference type="EMBL" id="KN831999">
    <property type="protein sequence ID" value="KIO00095.1"/>
    <property type="molecule type" value="Genomic_DNA"/>
</dbReference>
<dbReference type="SUPFAM" id="SSF52540">
    <property type="entry name" value="P-loop containing nucleoside triphosphate hydrolases"/>
    <property type="match status" value="1"/>
</dbReference>
<dbReference type="Pfam" id="PF24883">
    <property type="entry name" value="NPHP3_N"/>
    <property type="match status" value="1"/>
</dbReference>
<evidence type="ECO:0000256" key="1">
    <source>
        <dbReference type="ARBA" id="ARBA00022737"/>
    </source>
</evidence>
<evidence type="ECO:0000313" key="3">
    <source>
        <dbReference type="EMBL" id="KIO00095.1"/>
    </source>
</evidence>
<dbReference type="InterPro" id="IPR027417">
    <property type="entry name" value="P-loop_NTPase"/>
</dbReference>
<proteinExistence type="predicted"/>
<dbReference type="AlphaFoldDB" id="A0A0C3NGD1"/>
<evidence type="ECO:0000259" key="2">
    <source>
        <dbReference type="PROSITE" id="PS50837"/>
    </source>
</evidence>
<evidence type="ECO:0000313" key="4">
    <source>
        <dbReference type="Proteomes" id="UP000054217"/>
    </source>
</evidence>
<dbReference type="STRING" id="870435.A0A0C3NGD1"/>
<protein>
    <recommendedName>
        <fullName evidence="2">NACHT domain-containing protein</fullName>
    </recommendedName>
</protein>
<organism evidence="3 4">
    <name type="scientific">Pisolithus tinctorius Marx 270</name>
    <dbReference type="NCBI Taxonomy" id="870435"/>
    <lineage>
        <taxon>Eukaryota</taxon>
        <taxon>Fungi</taxon>
        <taxon>Dikarya</taxon>
        <taxon>Basidiomycota</taxon>
        <taxon>Agaricomycotina</taxon>
        <taxon>Agaricomycetes</taxon>
        <taxon>Agaricomycetidae</taxon>
        <taxon>Boletales</taxon>
        <taxon>Sclerodermatineae</taxon>
        <taxon>Pisolithaceae</taxon>
        <taxon>Pisolithus</taxon>
    </lineage>
</organism>
<feature type="domain" description="NACHT" evidence="2">
    <location>
        <begin position="124"/>
        <end position="273"/>
    </location>
</feature>
<dbReference type="PANTHER" id="PTHR10039:SF14">
    <property type="entry name" value="NACHT DOMAIN-CONTAINING PROTEIN"/>
    <property type="match status" value="1"/>
</dbReference>
<reference evidence="3 4" key="1">
    <citation type="submission" date="2014-04" db="EMBL/GenBank/DDBJ databases">
        <authorList>
            <consortium name="DOE Joint Genome Institute"/>
            <person name="Kuo A."/>
            <person name="Kohler A."/>
            <person name="Costa M.D."/>
            <person name="Nagy L.G."/>
            <person name="Floudas D."/>
            <person name="Copeland A."/>
            <person name="Barry K.W."/>
            <person name="Cichocki N."/>
            <person name="Veneault-Fourrey C."/>
            <person name="LaButti K."/>
            <person name="Lindquist E.A."/>
            <person name="Lipzen A."/>
            <person name="Lundell T."/>
            <person name="Morin E."/>
            <person name="Murat C."/>
            <person name="Sun H."/>
            <person name="Tunlid A."/>
            <person name="Henrissat B."/>
            <person name="Grigoriev I.V."/>
            <person name="Hibbett D.S."/>
            <person name="Martin F."/>
            <person name="Nordberg H.P."/>
            <person name="Cantor M.N."/>
            <person name="Hua S.X."/>
        </authorList>
    </citation>
    <scope>NUCLEOTIDE SEQUENCE [LARGE SCALE GENOMIC DNA]</scope>
    <source>
        <strain evidence="3 4">Marx 270</strain>
    </source>
</reference>
<name>A0A0C3NGD1_PISTI</name>
<dbReference type="PROSITE" id="PS50837">
    <property type="entry name" value="NACHT"/>
    <property type="match status" value="1"/>
</dbReference>
<dbReference type="Proteomes" id="UP000054217">
    <property type="component" value="Unassembled WGS sequence"/>
</dbReference>
<keyword evidence="1" id="KW-0677">Repeat</keyword>
<dbReference type="InParanoid" id="A0A0C3NGD1"/>
<dbReference type="PANTHER" id="PTHR10039">
    <property type="entry name" value="AMELOGENIN"/>
    <property type="match status" value="1"/>
</dbReference>
<dbReference type="Gene3D" id="3.40.50.300">
    <property type="entry name" value="P-loop containing nucleotide triphosphate hydrolases"/>
    <property type="match status" value="1"/>
</dbReference>
<dbReference type="OrthoDB" id="163438at2759"/>
<sequence length="587" mass="65908">MSGMRETFAKIALMTSGAVQFIKNYSATEDFWKRSGKDVEYQTRDVSIAYTQALDDLMEQYRRHEDRGVQVDAFRVLEDLDLASLAPARGAGPNWTKKCLDGTRTEVLAEIINWIYDTNEDVPRILWLHGQAGKGKSAIAHTIALWFKKVGGVGSCFCFSRDWQAEHLEEKIFRTIACDLAERDPAFGRALADVLATGDSLKTTSDVALQWRRLILEPLCKVSDNMVGSVVIVVDALDESGPERSRRHLLSVLASAQAAGLPRNVRILVTSRPFPDIEHVLSAARHVMATSLDDVPASSAERDIRQYIMKRVGHLREIGAAEVYRIAQRAEGLFEWARLACEFVNPGRTVKNGSAKERFNNIMLFRSGGELLDVMYRTILEDTIHGSESALTRFRSVMQQIISTLEPLHMDALSKMRSHFPAEDDHHDITVILESMAPLLSGVTDRSSPIRPLHASFYDFLIDPARSQTYFVGESNMYNIAFASLQILSNDLCFNICGLESSYFSNSEVTDLEERIKENISPQLSYSCRFWAQHLERTAFDLALGELVKGVLGSEKLLFWLEALSLLGLLGNATDALRCTLTWLPWF</sequence>
<dbReference type="InterPro" id="IPR007111">
    <property type="entry name" value="NACHT_NTPase"/>
</dbReference>
<keyword evidence="4" id="KW-1185">Reference proteome</keyword>
<gene>
    <name evidence="3" type="ORF">M404DRAFT_1004203</name>
</gene>